<evidence type="ECO:0000256" key="6">
    <source>
        <dbReference type="ARBA" id="ARBA00022723"/>
    </source>
</evidence>
<comment type="subcellular location">
    <subcellularLocation>
        <location evidence="2 13">Nucleus</location>
    </subcellularLocation>
</comment>
<dbReference type="Gene3D" id="1.10.150.110">
    <property type="entry name" value="DNA polymerase beta, N-terminal domain-like"/>
    <property type="match status" value="1"/>
</dbReference>
<keyword evidence="8 13" id="KW-0239">DNA-directed DNA polymerase</keyword>
<evidence type="ECO:0000256" key="12">
    <source>
        <dbReference type="ARBA" id="ARBA00049244"/>
    </source>
</evidence>
<evidence type="ECO:0000256" key="9">
    <source>
        <dbReference type="ARBA" id="ARBA00023204"/>
    </source>
</evidence>
<keyword evidence="10" id="KW-0456">Lyase</keyword>
<feature type="region of interest" description="Disordered" evidence="14">
    <location>
        <begin position="109"/>
        <end position="135"/>
    </location>
</feature>
<comment type="cofactor">
    <cofactor evidence="1">
        <name>Mn(2+)</name>
        <dbReference type="ChEBI" id="CHEBI:29035"/>
    </cofactor>
</comment>
<dbReference type="InterPro" id="IPR019843">
    <property type="entry name" value="DNA_pol-X_BS"/>
</dbReference>
<dbReference type="GO" id="GO:0003887">
    <property type="term" value="F:DNA-directed DNA polymerase activity"/>
    <property type="evidence" value="ECO:0007669"/>
    <property type="project" value="UniProtKB-UniRule"/>
</dbReference>
<reference evidence="17" key="1">
    <citation type="journal article" date="2017" name="Plant J.">
        <title>The pomegranate (Punica granatum L.) genome and the genomics of punicalagin biosynthesis.</title>
        <authorList>
            <person name="Qin G."/>
            <person name="Xu C."/>
            <person name="Ming R."/>
            <person name="Tang H."/>
            <person name="Guyot R."/>
            <person name="Kramer E.M."/>
            <person name="Hu Y."/>
            <person name="Yi X."/>
            <person name="Qi Y."/>
            <person name="Xu X."/>
            <person name="Gao Z."/>
            <person name="Pan H."/>
            <person name="Jian J."/>
            <person name="Tian Y."/>
            <person name="Yue Z."/>
            <person name="Xu Y."/>
        </authorList>
    </citation>
    <scope>NUCLEOTIDE SEQUENCE [LARGE SCALE GENOMIC DNA]</scope>
    <source>
        <strain evidence="17">cv. Dabenzi</strain>
    </source>
</reference>
<gene>
    <name evidence="16" type="ORF">CDL15_Pgr009669</name>
</gene>
<dbReference type="GO" id="GO:0046872">
    <property type="term" value="F:metal ion binding"/>
    <property type="evidence" value="ECO:0007669"/>
    <property type="project" value="UniProtKB-UniRule"/>
</dbReference>
<dbReference type="AlphaFoldDB" id="A0A218WT43"/>
<evidence type="ECO:0000256" key="7">
    <source>
        <dbReference type="ARBA" id="ARBA00022763"/>
    </source>
</evidence>
<dbReference type="Gene3D" id="3.30.210.10">
    <property type="entry name" value="DNA polymerase, thumb domain"/>
    <property type="match status" value="1"/>
</dbReference>
<dbReference type="EMBL" id="MTKT01003224">
    <property type="protein sequence ID" value="OWM76024.1"/>
    <property type="molecule type" value="Genomic_DNA"/>
</dbReference>
<dbReference type="GO" id="GO:0003677">
    <property type="term" value="F:DNA binding"/>
    <property type="evidence" value="ECO:0007669"/>
    <property type="project" value="UniProtKB-UniRule"/>
</dbReference>
<evidence type="ECO:0000256" key="1">
    <source>
        <dbReference type="ARBA" id="ARBA00001936"/>
    </source>
</evidence>
<dbReference type="Gene3D" id="3.30.460.10">
    <property type="entry name" value="Beta Polymerase, domain 2"/>
    <property type="match status" value="1"/>
</dbReference>
<evidence type="ECO:0000256" key="5">
    <source>
        <dbReference type="ARBA" id="ARBA00022695"/>
    </source>
</evidence>
<dbReference type="PROSITE" id="PS00522">
    <property type="entry name" value="DNA_POLYMERASE_X"/>
    <property type="match status" value="1"/>
</dbReference>
<evidence type="ECO:0000256" key="8">
    <source>
        <dbReference type="ARBA" id="ARBA00022932"/>
    </source>
</evidence>
<dbReference type="FunFam" id="1.10.150.20:FF:000010">
    <property type="entry name" value="DNA polymerase lambda"/>
    <property type="match status" value="1"/>
</dbReference>
<keyword evidence="6" id="KW-0479">Metal-binding</keyword>
<feature type="domain" description="BRCT" evidence="15">
    <location>
        <begin position="15"/>
        <end position="105"/>
    </location>
</feature>
<keyword evidence="9 13" id="KW-0234">DNA repair</keyword>
<dbReference type="InterPro" id="IPR029398">
    <property type="entry name" value="PolB_thumb"/>
</dbReference>
<dbReference type="Proteomes" id="UP000197138">
    <property type="component" value="Unassembled WGS sequence"/>
</dbReference>
<dbReference type="InterPro" id="IPR001357">
    <property type="entry name" value="BRCT_dom"/>
</dbReference>
<dbReference type="InterPro" id="IPR036420">
    <property type="entry name" value="BRCT_dom_sf"/>
</dbReference>
<evidence type="ECO:0000256" key="10">
    <source>
        <dbReference type="ARBA" id="ARBA00023239"/>
    </source>
</evidence>
<dbReference type="InterPro" id="IPR027421">
    <property type="entry name" value="DNA_pol_lamdba_lyase_dom_sf"/>
</dbReference>
<dbReference type="CDD" id="cd00141">
    <property type="entry name" value="NT_POLXc"/>
    <property type="match status" value="1"/>
</dbReference>
<feature type="compositionally biased region" description="Polar residues" evidence="14">
    <location>
        <begin position="158"/>
        <end position="168"/>
    </location>
</feature>
<dbReference type="SUPFAM" id="SSF47802">
    <property type="entry name" value="DNA polymerase beta, N-terminal domain-like"/>
    <property type="match status" value="1"/>
</dbReference>
<dbReference type="InterPro" id="IPR037160">
    <property type="entry name" value="DNA_Pol_thumb_sf"/>
</dbReference>
<comment type="function">
    <text evidence="13">DNA polymerase that functions in several pathways of DNA repair. Involved in base excision repair (BER) responsible for repair of lesions that give rise to abasic (AP) sites in DNA. Also contributes to DNA double-strand break repair by non-homologous end joining and homologous recombination. Has both template-dependent and template-independent (terminal transferase) DNA polymerase activities. Has also a 5'-deoxyribose-5-phosphate lyase (dRP lyase) activity.</text>
</comment>
<evidence type="ECO:0000256" key="13">
    <source>
        <dbReference type="RuleBase" id="RU366014"/>
    </source>
</evidence>
<keyword evidence="4 13" id="KW-0808">Transferase</keyword>
<feature type="compositionally biased region" description="Low complexity" evidence="14">
    <location>
        <begin position="170"/>
        <end position="186"/>
    </location>
</feature>
<dbReference type="SUPFAM" id="SSF52113">
    <property type="entry name" value="BRCT domain"/>
    <property type="match status" value="1"/>
</dbReference>
<evidence type="ECO:0000256" key="3">
    <source>
        <dbReference type="ARBA" id="ARBA00008323"/>
    </source>
</evidence>
<name>A0A218WT43_PUNGR</name>
<dbReference type="PANTHER" id="PTHR11276:SF41">
    <property type="entry name" value="DNA POLYMERASE LAMBDA"/>
    <property type="match status" value="1"/>
</dbReference>
<dbReference type="Pfam" id="PF14791">
    <property type="entry name" value="DNA_pol_B_thumb"/>
    <property type="match status" value="1"/>
</dbReference>
<sequence length="673" mass="75155">MAPKRKKPDPAPSSEPDGMFSGMSVFLVENGVQPRRLQRLTQMGATIEESLSKGVTHVLAISSEALLQQLSKERLTRFKGKVLLYQWLEESLRSGEKVSEDLYELRGELEKEGTPEKSMSKLENGSSASDNEKPHATLIRSSSEDLAQMELKEVSEDNGLSTGVSSPAGSYDSSHSLSLVSSPRTSDAADKDVDIDQPSSIYKPPDLNRNITEIFGKLINIYRALGDDRRSFSYYKAIPVIEKLPFKIESAEQVKHLPSIGKSLREHIQEIVTTGKLSKLEHFETDEKVRTISLFGEVWGIGPTTAHKLYEQGYRTLDDLKKNEESLTQAQKLGLKYFEDIKQRIPRHEVEEMEKLLQKTGEEILPGVVIVCGGSYRRGKASCGDLDIVVTHPDGKSHKGFLKKYVKQLKDIGFLREDLVFTTHSEQGTDSGVDTYFGLCTYPGRELRHRIDFKVYPRDIYAFGLIAWTGNDVLNRRLRILADSKGFRLDDTGLFPATHGSGGKRGSKGSASIKLCTERAVFDFLGFPWLEPHERNFLPTASNKQFGSTPSSARSPSGRHVCRAAEYKFPDPIPEFADEETEKFRDHLAKKLSKKDIFGDSIQDVVGICTEVFSTFLHSEYGGPGTLLVMPFIDMADTINERGLPGGPQAARAAIKWAQAHVDKDWNEWTGEN</sequence>
<feature type="region of interest" description="Disordered" evidence="14">
    <location>
        <begin position="154"/>
        <end position="202"/>
    </location>
</feature>
<protein>
    <recommendedName>
        <fullName evidence="13">DNA polymerase</fullName>
        <ecNumber evidence="13">2.7.7.7</ecNumber>
    </recommendedName>
</protein>
<dbReference type="PRINTS" id="PR00870">
    <property type="entry name" value="DNAPOLXBETA"/>
</dbReference>
<dbReference type="Pfam" id="PF14792">
    <property type="entry name" value="DNA_pol_B_palm"/>
    <property type="match status" value="1"/>
</dbReference>
<proteinExistence type="inferred from homology"/>
<dbReference type="InterPro" id="IPR022312">
    <property type="entry name" value="DNA_pol_X"/>
</dbReference>
<dbReference type="SMART" id="SM00483">
    <property type="entry name" value="POLXc"/>
    <property type="match status" value="1"/>
</dbReference>
<dbReference type="InterPro" id="IPR043519">
    <property type="entry name" value="NT_sf"/>
</dbReference>
<dbReference type="GO" id="GO:0005634">
    <property type="term" value="C:nucleus"/>
    <property type="evidence" value="ECO:0007669"/>
    <property type="project" value="UniProtKB-SubCell"/>
</dbReference>
<dbReference type="SUPFAM" id="SSF81301">
    <property type="entry name" value="Nucleotidyltransferase"/>
    <property type="match status" value="1"/>
</dbReference>
<dbReference type="PANTHER" id="PTHR11276">
    <property type="entry name" value="DNA POLYMERASE TYPE-X FAMILY MEMBER"/>
    <property type="match status" value="1"/>
</dbReference>
<keyword evidence="11 13" id="KW-0539">Nucleus</keyword>
<dbReference type="EC" id="2.7.7.7" evidence="13"/>
<dbReference type="Pfam" id="PF10391">
    <property type="entry name" value="DNA_pol_lambd_f"/>
    <property type="match status" value="1"/>
</dbReference>
<dbReference type="InterPro" id="IPR002054">
    <property type="entry name" value="DNA-dir_DNA_pol_X"/>
</dbReference>
<evidence type="ECO:0000256" key="14">
    <source>
        <dbReference type="SAM" id="MobiDB-lite"/>
    </source>
</evidence>
<dbReference type="SUPFAM" id="SSF81585">
    <property type="entry name" value="PsbU/PolX domain-like"/>
    <property type="match status" value="1"/>
</dbReference>
<dbReference type="Pfam" id="PF14716">
    <property type="entry name" value="HHH_8"/>
    <property type="match status" value="1"/>
</dbReference>
<evidence type="ECO:0000313" key="17">
    <source>
        <dbReference type="Proteomes" id="UP000197138"/>
    </source>
</evidence>
<evidence type="ECO:0000256" key="11">
    <source>
        <dbReference type="ARBA" id="ARBA00023242"/>
    </source>
</evidence>
<dbReference type="FunFam" id="3.30.210.10:FF:000006">
    <property type="entry name" value="DNA polymerase"/>
    <property type="match status" value="1"/>
</dbReference>
<dbReference type="PROSITE" id="PS50172">
    <property type="entry name" value="BRCT"/>
    <property type="match status" value="1"/>
</dbReference>
<dbReference type="InterPro" id="IPR002008">
    <property type="entry name" value="DNA_pol_X_beta-like"/>
</dbReference>
<feature type="region of interest" description="Disordered" evidence="14">
    <location>
        <begin position="1"/>
        <end position="20"/>
    </location>
</feature>
<dbReference type="PRINTS" id="PR00869">
    <property type="entry name" value="DNAPOLX"/>
</dbReference>
<evidence type="ECO:0000256" key="2">
    <source>
        <dbReference type="ARBA" id="ARBA00004123"/>
    </source>
</evidence>
<keyword evidence="7 13" id="KW-0227">DNA damage</keyword>
<comment type="catalytic activity">
    <reaction evidence="12 13">
        <text>DNA(n) + a 2'-deoxyribonucleoside 5'-triphosphate = DNA(n+1) + diphosphate</text>
        <dbReference type="Rhea" id="RHEA:22508"/>
        <dbReference type="Rhea" id="RHEA-COMP:17339"/>
        <dbReference type="Rhea" id="RHEA-COMP:17340"/>
        <dbReference type="ChEBI" id="CHEBI:33019"/>
        <dbReference type="ChEBI" id="CHEBI:61560"/>
        <dbReference type="ChEBI" id="CHEBI:173112"/>
        <dbReference type="EC" id="2.7.7.7"/>
    </reaction>
</comment>
<keyword evidence="5 13" id="KW-0548">Nucleotidyltransferase</keyword>
<comment type="caution">
    <text evidence="16">The sequence shown here is derived from an EMBL/GenBank/DDBJ whole genome shotgun (WGS) entry which is preliminary data.</text>
</comment>
<dbReference type="Gene3D" id="3.40.50.10190">
    <property type="entry name" value="BRCT domain"/>
    <property type="match status" value="1"/>
</dbReference>
<dbReference type="Gene3D" id="1.10.150.20">
    <property type="entry name" value="5' to 3' exonuclease, C-terminal subdomain"/>
    <property type="match status" value="1"/>
</dbReference>
<organism evidence="16 17">
    <name type="scientific">Punica granatum</name>
    <name type="common">Pomegranate</name>
    <dbReference type="NCBI Taxonomy" id="22663"/>
    <lineage>
        <taxon>Eukaryota</taxon>
        <taxon>Viridiplantae</taxon>
        <taxon>Streptophyta</taxon>
        <taxon>Embryophyta</taxon>
        <taxon>Tracheophyta</taxon>
        <taxon>Spermatophyta</taxon>
        <taxon>Magnoliopsida</taxon>
        <taxon>eudicotyledons</taxon>
        <taxon>Gunneridae</taxon>
        <taxon>Pentapetalae</taxon>
        <taxon>rosids</taxon>
        <taxon>malvids</taxon>
        <taxon>Myrtales</taxon>
        <taxon>Lythraceae</taxon>
        <taxon>Punica</taxon>
    </lineage>
</organism>
<dbReference type="InterPro" id="IPR010996">
    <property type="entry name" value="HHH_MUS81"/>
</dbReference>
<dbReference type="SMR" id="A0A218WT43"/>
<dbReference type="FunFam" id="1.10.150.110:FF:000006">
    <property type="entry name" value="DNA polymerase"/>
    <property type="match status" value="1"/>
</dbReference>
<feature type="compositionally biased region" description="Basic and acidic residues" evidence="14">
    <location>
        <begin position="109"/>
        <end position="120"/>
    </location>
</feature>
<evidence type="ECO:0000313" key="16">
    <source>
        <dbReference type="EMBL" id="OWM76024.1"/>
    </source>
</evidence>
<evidence type="ECO:0000256" key="4">
    <source>
        <dbReference type="ARBA" id="ARBA00022679"/>
    </source>
</evidence>
<accession>A0A218WT43</accession>
<evidence type="ECO:0000259" key="15">
    <source>
        <dbReference type="PROSITE" id="PS50172"/>
    </source>
</evidence>
<dbReference type="InterPro" id="IPR018944">
    <property type="entry name" value="DNA_pol_lambd_fingers_domain"/>
</dbReference>
<comment type="similarity">
    <text evidence="3 13">Belongs to the DNA polymerase type-X family.</text>
</comment>
<dbReference type="FunFam" id="3.30.460.10:FF:000029">
    <property type="entry name" value="DNA polymerase"/>
    <property type="match status" value="1"/>
</dbReference>
<dbReference type="InterPro" id="IPR028207">
    <property type="entry name" value="DNA_pol_B_palm_palm"/>
</dbReference>
<dbReference type="GO" id="GO:0016829">
    <property type="term" value="F:lyase activity"/>
    <property type="evidence" value="ECO:0007669"/>
    <property type="project" value="UniProtKB-KW"/>
</dbReference>
<dbReference type="GO" id="GO:0006303">
    <property type="term" value="P:double-strand break repair via nonhomologous end joining"/>
    <property type="evidence" value="ECO:0007669"/>
    <property type="project" value="TreeGrafter"/>
</dbReference>